<evidence type="ECO:0000313" key="3">
    <source>
        <dbReference type="Proteomes" id="UP001595420"/>
    </source>
</evidence>
<proteinExistence type="predicted"/>
<comment type="caution">
    <text evidence="2">The sequence shown here is derived from an EMBL/GenBank/DDBJ whole genome shotgun (WGS) entry which is preliminary data.</text>
</comment>
<name>A0ABV7C0S9_9PROT</name>
<sequence>MRVAFTRLPEAPPEKAARALPRAERPNGRRAQTARMARHASARREAKPAEPAPGV</sequence>
<evidence type="ECO:0000313" key="2">
    <source>
        <dbReference type="EMBL" id="MFC3002343.1"/>
    </source>
</evidence>
<dbReference type="Proteomes" id="UP001595420">
    <property type="component" value="Unassembled WGS sequence"/>
</dbReference>
<feature type="region of interest" description="Disordered" evidence="1">
    <location>
        <begin position="1"/>
        <end position="55"/>
    </location>
</feature>
<dbReference type="EMBL" id="JBHRSB010000006">
    <property type="protein sequence ID" value="MFC3002343.1"/>
    <property type="molecule type" value="Genomic_DNA"/>
</dbReference>
<organism evidence="2 3">
    <name type="scientific">Falsiroseomonas tokyonensis</name>
    <dbReference type="NCBI Taxonomy" id="430521"/>
    <lineage>
        <taxon>Bacteria</taxon>
        <taxon>Pseudomonadati</taxon>
        <taxon>Pseudomonadota</taxon>
        <taxon>Alphaproteobacteria</taxon>
        <taxon>Acetobacterales</taxon>
        <taxon>Roseomonadaceae</taxon>
        <taxon>Falsiroseomonas</taxon>
    </lineage>
</organism>
<gene>
    <name evidence="2" type="ORF">ACFOD3_20760</name>
</gene>
<keyword evidence="3" id="KW-1185">Reference proteome</keyword>
<evidence type="ECO:0000256" key="1">
    <source>
        <dbReference type="SAM" id="MobiDB-lite"/>
    </source>
</evidence>
<accession>A0ABV7C0S9</accession>
<feature type="compositionally biased region" description="Basic and acidic residues" evidence="1">
    <location>
        <begin position="12"/>
        <end position="27"/>
    </location>
</feature>
<reference evidence="3" key="1">
    <citation type="journal article" date="2019" name="Int. J. Syst. Evol. Microbiol.">
        <title>The Global Catalogue of Microorganisms (GCM) 10K type strain sequencing project: providing services to taxonomists for standard genome sequencing and annotation.</title>
        <authorList>
            <consortium name="The Broad Institute Genomics Platform"/>
            <consortium name="The Broad Institute Genome Sequencing Center for Infectious Disease"/>
            <person name="Wu L."/>
            <person name="Ma J."/>
        </authorList>
    </citation>
    <scope>NUCLEOTIDE SEQUENCE [LARGE SCALE GENOMIC DNA]</scope>
    <source>
        <strain evidence="3">CGMCC 1.16855</strain>
    </source>
</reference>
<protein>
    <submittedName>
        <fullName evidence="2">Uncharacterized protein</fullName>
    </submittedName>
</protein>